<reference evidence="3" key="1">
    <citation type="submission" date="2017-09" db="EMBL/GenBank/DDBJ databases">
        <title>Metaegenomics of thermophilic ammonia-oxidizing enrichment culture.</title>
        <authorList>
            <person name="Kato S."/>
            <person name="Suzuki K."/>
        </authorList>
    </citation>
    <scope>NUCLEOTIDE SEQUENCE [LARGE SCALE GENOMIC DNA]</scope>
</reference>
<evidence type="ECO:0000256" key="1">
    <source>
        <dbReference type="SAM" id="MobiDB-lite"/>
    </source>
</evidence>
<evidence type="ECO:0000313" key="2">
    <source>
        <dbReference type="EMBL" id="GBD09001.1"/>
    </source>
</evidence>
<feature type="region of interest" description="Disordered" evidence="1">
    <location>
        <begin position="1"/>
        <end position="20"/>
    </location>
</feature>
<dbReference type="EMBL" id="BEHY01000023">
    <property type="protein sequence ID" value="GBD09001.1"/>
    <property type="molecule type" value="Genomic_DNA"/>
</dbReference>
<name>A0A2H5Y6B8_9CHLR</name>
<evidence type="ECO:0000313" key="3">
    <source>
        <dbReference type="Proteomes" id="UP000236642"/>
    </source>
</evidence>
<gene>
    <name evidence="2" type="ORF">HRbin22_01248</name>
</gene>
<proteinExistence type="predicted"/>
<sequence length="150" mass="14155">MGRPPISHRPTSPSNQHGPGVQAIGLIPEGRVVITTSEGIDEGPVFVMTIVRVNGAPAIGSAGSARAAAWMRANGVGVGLGVPVGVGLGVRVGVGVGVAVAVGVGLGEGVGVEVGVGLGVPVGVGLGVRVGVRVGVAVAVGVGLGEGVGV</sequence>
<protein>
    <submittedName>
        <fullName evidence="2">Uncharacterized protein</fullName>
    </submittedName>
</protein>
<accession>A0A2H5Y6B8</accession>
<comment type="caution">
    <text evidence="2">The sequence shown here is derived from an EMBL/GenBank/DDBJ whole genome shotgun (WGS) entry which is preliminary data.</text>
</comment>
<organism evidence="2 3">
    <name type="scientific">Candidatus Thermoflexus japonica</name>
    <dbReference type="NCBI Taxonomy" id="2035417"/>
    <lineage>
        <taxon>Bacteria</taxon>
        <taxon>Bacillati</taxon>
        <taxon>Chloroflexota</taxon>
        <taxon>Thermoflexia</taxon>
        <taxon>Thermoflexales</taxon>
        <taxon>Thermoflexaceae</taxon>
        <taxon>Thermoflexus</taxon>
    </lineage>
</organism>
<dbReference type="AlphaFoldDB" id="A0A2H5Y6B8"/>
<dbReference type="Proteomes" id="UP000236642">
    <property type="component" value="Unassembled WGS sequence"/>
</dbReference>